<evidence type="ECO:0000259" key="5">
    <source>
        <dbReference type="Pfam" id="PF13085"/>
    </source>
</evidence>
<evidence type="ECO:0000313" key="7">
    <source>
        <dbReference type="Proteomes" id="UP000772181"/>
    </source>
</evidence>
<reference evidence="6" key="1">
    <citation type="submission" date="2020-07" db="EMBL/GenBank/DDBJ databases">
        <title>Huge and variable diversity of episymbiotic CPR bacteria and DPANN archaea in groundwater ecosystems.</title>
        <authorList>
            <person name="He C.Y."/>
            <person name="Keren R."/>
            <person name="Whittaker M."/>
            <person name="Farag I.F."/>
            <person name="Doudna J."/>
            <person name="Cate J.H.D."/>
            <person name="Banfield J.F."/>
        </authorList>
    </citation>
    <scope>NUCLEOTIDE SEQUENCE</scope>
    <source>
        <strain evidence="6">NC_groundwater_1482_Ag_S-0.65um_47_24</strain>
    </source>
</reference>
<name>A0A933GMJ1_UNCTE</name>
<evidence type="ECO:0000256" key="4">
    <source>
        <dbReference type="ARBA" id="ARBA00034078"/>
    </source>
</evidence>
<dbReference type="GO" id="GO:0051536">
    <property type="term" value="F:iron-sulfur cluster binding"/>
    <property type="evidence" value="ECO:0007669"/>
    <property type="project" value="InterPro"/>
</dbReference>
<dbReference type="Gene3D" id="3.10.20.30">
    <property type="match status" value="1"/>
</dbReference>
<dbReference type="InterPro" id="IPR050573">
    <property type="entry name" value="SDH/FRD_Iron-Sulfur"/>
</dbReference>
<dbReference type="InterPro" id="IPR036010">
    <property type="entry name" value="2Fe-2S_ferredoxin-like_sf"/>
</dbReference>
<dbReference type="PANTHER" id="PTHR11921">
    <property type="entry name" value="SUCCINATE DEHYDROGENASE IRON-SULFUR PROTEIN"/>
    <property type="match status" value="1"/>
</dbReference>
<dbReference type="InterPro" id="IPR025192">
    <property type="entry name" value="Succ_DH/fum_Rdtase_N"/>
</dbReference>
<proteinExistence type="inferred from homology"/>
<comment type="caution">
    <text evidence="6">The sequence shown here is derived from an EMBL/GenBank/DDBJ whole genome shotgun (WGS) entry which is preliminary data.</text>
</comment>
<comment type="pathway">
    <text evidence="2">Carbohydrate metabolism; tricarboxylic acid cycle; fumarate from succinate (bacterial route): step 1/1.</text>
</comment>
<dbReference type="SUPFAM" id="SSF54292">
    <property type="entry name" value="2Fe-2S ferredoxin-like"/>
    <property type="match status" value="1"/>
</dbReference>
<dbReference type="Pfam" id="PF13085">
    <property type="entry name" value="Fer2_3"/>
    <property type="match status" value="1"/>
</dbReference>
<protein>
    <submittedName>
        <fullName evidence="6">Succinate dehydrogenase</fullName>
    </submittedName>
</protein>
<comment type="similarity">
    <text evidence="3">Belongs to the succinate dehydrogenase/fumarate reductase iron-sulfur protein family.</text>
</comment>
<comment type="cofactor">
    <cofactor evidence="4">
        <name>[2Fe-2S] cluster</name>
        <dbReference type="ChEBI" id="CHEBI:190135"/>
    </cofactor>
</comment>
<organism evidence="6 7">
    <name type="scientific">Tectimicrobiota bacterium</name>
    <dbReference type="NCBI Taxonomy" id="2528274"/>
    <lineage>
        <taxon>Bacteria</taxon>
        <taxon>Pseudomonadati</taxon>
        <taxon>Nitrospinota/Tectimicrobiota group</taxon>
        <taxon>Candidatus Tectimicrobiota</taxon>
    </lineage>
</organism>
<dbReference type="GO" id="GO:0022904">
    <property type="term" value="P:respiratory electron transport chain"/>
    <property type="evidence" value="ECO:0007669"/>
    <property type="project" value="TreeGrafter"/>
</dbReference>
<gene>
    <name evidence="6" type="ORF">HY730_08260</name>
</gene>
<dbReference type="EMBL" id="JACQWF010000366">
    <property type="protein sequence ID" value="MBI4596352.1"/>
    <property type="molecule type" value="Genomic_DNA"/>
</dbReference>
<sequence length="113" mass="12716">MPDKMINVKVFRFDPSVNQEINYQNYEVPFEQGMSAMDALDYIYQNLDSTISYYDHAGCSLGICARCTARINDKAGLLCQTLVQGDITLEPTFPAKTRVIKDLVNAKGEKIND</sequence>
<evidence type="ECO:0000313" key="6">
    <source>
        <dbReference type="EMBL" id="MBI4596352.1"/>
    </source>
</evidence>
<feature type="domain" description="Succinate dehydogenase/fumarate reductase N-terminal" evidence="5">
    <location>
        <begin position="7"/>
        <end position="107"/>
    </location>
</feature>
<dbReference type="AlphaFoldDB" id="A0A933GMJ1"/>
<evidence type="ECO:0000256" key="2">
    <source>
        <dbReference type="ARBA" id="ARBA00004894"/>
    </source>
</evidence>
<dbReference type="GO" id="GO:0009055">
    <property type="term" value="F:electron transfer activity"/>
    <property type="evidence" value="ECO:0007669"/>
    <property type="project" value="InterPro"/>
</dbReference>
<dbReference type="Proteomes" id="UP000772181">
    <property type="component" value="Unassembled WGS sequence"/>
</dbReference>
<evidence type="ECO:0000256" key="1">
    <source>
        <dbReference type="ARBA" id="ARBA00001927"/>
    </source>
</evidence>
<dbReference type="CDD" id="cd00207">
    <property type="entry name" value="fer2"/>
    <property type="match status" value="1"/>
</dbReference>
<comment type="cofactor">
    <cofactor evidence="1">
        <name>[3Fe-4S] cluster</name>
        <dbReference type="ChEBI" id="CHEBI:21137"/>
    </cofactor>
</comment>
<accession>A0A933GMJ1</accession>
<evidence type="ECO:0000256" key="3">
    <source>
        <dbReference type="ARBA" id="ARBA00009433"/>
    </source>
</evidence>
<dbReference type="GO" id="GO:0009060">
    <property type="term" value="P:aerobic respiration"/>
    <property type="evidence" value="ECO:0007669"/>
    <property type="project" value="TreeGrafter"/>
</dbReference>
<dbReference type="InterPro" id="IPR001041">
    <property type="entry name" value="2Fe-2S_ferredoxin-type"/>
</dbReference>
<dbReference type="InterPro" id="IPR012675">
    <property type="entry name" value="Beta-grasp_dom_sf"/>
</dbReference>
<dbReference type="PANTHER" id="PTHR11921:SF29">
    <property type="entry name" value="SUCCINATE DEHYDROGENASE [UBIQUINONE] IRON-SULFUR SUBUNIT, MITOCHONDRIAL"/>
    <property type="match status" value="1"/>
</dbReference>